<dbReference type="InterPro" id="IPR025877">
    <property type="entry name" value="MobA-like_NTP_Trfase"/>
</dbReference>
<dbReference type="Proteomes" id="UP001345827">
    <property type="component" value="Unassembled WGS sequence"/>
</dbReference>
<name>A0AAV9PT66_9PEZI</name>
<dbReference type="InterPro" id="IPR029044">
    <property type="entry name" value="Nucleotide-diphossugar_trans"/>
</dbReference>
<evidence type="ECO:0000313" key="4">
    <source>
        <dbReference type="EMBL" id="KAK5527512.1"/>
    </source>
</evidence>
<dbReference type="Pfam" id="PF12804">
    <property type="entry name" value="NTP_transf_3"/>
    <property type="match status" value="1"/>
</dbReference>
<keyword evidence="5" id="KW-1185">Reference proteome</keyword>
<dbReference type="Gene3D" id="3.90.550.10">
    <property type="entry name" value="Spore Coat Polysaccharide Biosynthesis Protein SpsA, Chain A"/>
    <property type="match status" value="1"/>
</dbReference>
<organism evidence="4 5">
    <name type="scientific">Vermiconidia calcicola</name>
    <dbReference type="NCBI Taxonomy" id="1690605"/>
    <lineage>
        <taxon>Eukaryota</taxon>
        <taxon>Fungi</taxon>
        <taxon>Dikarya</taxon>
        <taxon>Ascomycota</taxon>
        <taxon>Pezizomycotina</taxon>
        <taxon>Dothideomycetes</taxon>
        <taxon>Dothideomycetidae</taxon>
        <taxon>Mycosphaerellales</taxon>
        <taxon>Extremaceae</taxon>
        <taxon>Vermiconidia</taxon>
    </lineage>
</organism>
<feature type="domain" description="MobA-like NTP transferase" evidence="3">
    <location>
        <begin position="345"/>
        <end position="509"/>
    </location>
</feature>
<comment type="caution">
    <text evidence="4">The sequence shown here is derived from an EMBL/GenBank/DDBJ whole genome shotgun (WGS) entry which is preliminary data.</text>
</comment>
<evidence type="ECO:0000256" key="2">
    <source>
        <dbReference type="SAM" id="MobiDB-lite"/>
    </source>
</evidence>
<dbReference type="EMBL" id="JAXLQG010000049">
    <property type="protein sequence ID" value="KAK5527512.1"/>
    <property type="molecule type" value="Genomic_DNA"/>
</dbReference>
<dbReference type="PANTHER" id="PTHR19136:SF81">
    <property type="entry name" value="MOLYBDENUM COFACTOR GUANYLYLTRANSFERASE"/>
    <property type="match status" value="1"/>
</dbReference>
<keyword evidence="1" id="KW-0808">Transferase</keyword>
<proteinExistence type="predicted"/>
<gene>
    <name evidence="4" type="ORF">LTR25_011125</name>
</gene>
<sequence>MSLLANLDIDDENIQAHEILFEREKRKGLVKLRVAMLWSQTFFHPSDPSSIYCGQIVYPAEALQDVARQIAAFCSRCSDPRRALHLYCLNLSMGAYAGNEPKAGLVIFVYDARGEEHGRRADGFKWALDMKGAMAMTTSVNLRGVNQQFDSLKTIMGVTNTWQCGATLFAIDEDLILRTWKWYVDLLQKEPGLARSTYVLLEVMQRAAYQSLGYPSKETAWPPTRNQHNLQLGAGRGPGSREGDALGRQAMAEGPYEIDPTHTKADYFPNFLDDYFDAKEVFGENWTKVVEIKKRYDPITSLEESLQSNKPGLSKQIVFVCNPPQRACRTRDSRAMPERIKLRSLILAGGQSSRMGSPKCLIQFPRTSGTIPLILQTILLHHEFHRRRQEQQPITISVKDEEQLEEVENALQKHPDSQLLWLNYVFDTIPHQGPTTGLLAAHASDAGTHWMVTGCDYPLLETEALLQLASEHDKTQNAITCFRNSDGWTEPLLAIWAPSALKRLLEMSLSNSHIGPNRVIKAFSDDESDAGSESTFSSGVCTVQPLKEFWTRSVDTKEDWDEVRKMLYAAHEKDGK</sequence>
<dbReference type="GO" id="GO:0016779">
    <property type="term" value="F:nucleotidyltransferase activity"/>
    <property type="evidence" value="ECO:0007669"/>
    <property type="project" value="TreeGrafter"/>
</dbReference>
<reference evidence="4 5" key="1">
    <citation type="submission" date="2023-06" db="EMBL/GenBank/DDBJ databases">
        <title>Black Yeasts Isolated from many extreme environments.</title>
        <authorList>
            <person name="Coleine C."/>
            <person name="Stajich J.E."/>
            <person name="Selbmann L."/>
        </authorList>
    </citation>
    <scope>NUCLEOTIDE SEQUENCE [LARGE SCALE GENOMIC DNA]</scope>
    <source>
        <strain evidence="4 5">CCFEE 5887</strain>
    </source>
</reference>
<evidence type="ECO:0000313" key="5">
    <source>
        <dbReference type="Proteomes" id="UP001345827"/>
    </source>
</evidence>
<dbReference type="SUPFAM" id="SSF53448">
    <property type="entry name" value="Nucleotide-diphospho-sugar transferases"/>
    <property type="match status" value="1"/>
</dbReference>
<dbReference type="Gene3D" id="3.40.462.20">
    <property type="match status" value="1"/>
</dbReference>
<feature type="region of interest" description="Disordered" evidence="2">
    <location>
        <begin position="218"/>
        <end position="245"/>
    </location>
</feature>
<protein>
    <recommendedName>
        <fullName evidence="3">MobA-like NTP transferase domain-containing protein</fullName>
    </recommendedName>
</protein>
<dbReference type="InterPro" id="IPR016169">
    <property type="entry name" value="FAD-bd_PCMH_sub2"/>
</dbReference>
<evidence type="ECO:0000256" key="1">
    <source>
        <dbReference type="ARBA" id="ARBA00022679"/>
    </source>
</evidence>
<dbReference type="Gene3D" id="3.30.465.10">
    <property type="match status" value="1"/>
</dbReference>
<dbReference type="PANTHER" id="PTHR19136">
    <property type="entry name" value="MOLYBDENUM COFACTOR GUANYLYLTRANSFERASE"/>
    <property type="match status" value="1"/>
</dbReference>
<dbReference type="AlphaFoldDB" id="A0AAV9PT66"/>
<evidence type="ECO:0000259" key="3">
    <source>
        <dbReference type="Pfam" id="PF12804"/>
    </source>
</evidence>
<accession>A0AAV9PT66</accession>